<reference evidence="3" key="1">
    <citation type="journal article" date="2019" name="Int. J. Syst. Evol. Microbiol.">
        <title>The Global Catalogue of Microorganisms (GCM) 10K type strain sequencing project: providing services to taxonomists for standard genome sequencing and annotation.</title>
        <authorList>
            <consortium name="The Broad Institute Genomics Platform"/>
            <consortium name="The Broad Institute Genome Sequencing Center for Infectious Disease"/>
            <person name="Wu L."/>
            <person name="Ma J."/>
        </authorList>
    </citation>
    <scope>NUCLEOTIDE SEQUENCE [LARGE SCALE GENOMIC DNA]</scope>
    <source>
        <strain evidence="3">CGMCC 1.12989</strain>
    </source>
</reference>
<dbReference type="Proteomes" id="UP001595828">
    <property type="component" value="Unassembled WGS sequence"/>
</dbReference>
<dbReference type="SUPFAM" id="SSF64288">
    <property type="entry name" value="Chorismate lyase-like"/>
    <property type="match status" value="1"/>
</dbReference>
<dbReference type="InterPro" id="IPR028978">
    <property type="entry name" value="Chorismate_lyase_/UTRA_dom_sf"/>
</dbReference>
<evidence type="ECO:0008006" key="4">
    <source>
        <dbReference type="Google" id="ProtNLM"/>
    </source>
</evidence>
<protein>
    <recommendedName>
        <fullName evidence="4">Chorismate lyase</fullName>
    </recommendedName>
</protein>
<comment type="caution">
    <text evidence="2">The sequence shown here is derived from an EMBL/GenBank/DDBJ whole genome shotgun (WGS) entry which is preliminary data.</text>
</comment>
<gene>
    <name evidence="2" type="ORF">ACFO0A_00265</name>
</gene>
<dbReference type="EMBL" id="JBHSDR010000003">
    <property type="protein sequence ID" value="MFC4293485.1"/>
    <property type="molecule type" value="Genomic_DNA"/>
</dbReference>
<keyword evidence="3" id="KW-1185">Reference proteome</keyword>
<evidence type="ECO:0000256" key="1">
    <source>
        <dbReference type="SAM" id="SignalP"/>
    </source>
</evidence>
<keyword evidence="1" id="KW-0732">Signal</keyword>
<evidence type="ECO:0000313" key="2">
    <source>
        <dbReference type="EMBL" id="MFC4293485.1"/>
    </source>
</evidence>
<evidence type="ECO:0000313" key="3">
    <source>
        <dbReference type="Proteomes" id="UP001595828"/>
    </source>
</evidence>
<feature type="signal peptide" evidence="1">
    <location>
        <begin position="1"/>
        <end position="20"/>
    </location>
</feature>
<organism evidence="2 3">
    <name type="scientific">Novosphingobium tardum</name>
    <dbReference type="NCBI Taxonomy" id="1538021"/>
    <lineage>
        <taxon>Bacteria</taxon>
        <taxon>Pseudomonadati</taxon>
        <taxon>Pseudomonadota</taxon>
        <taxon>Alphaproteobacteria</taxon>
        <taxon>Sphingomonadales</taxon>
        <taxon>Sphingomonadaceae</taxon>
        <taxon>Novosphingobium</taxon>
    </lineage>
</organism>
<feature type="chain" id="PRO_5046949596" description="Chorismate lyase" evidence="1">
    <location>
        <begin position="21"/>
        <end position="185"/>
    </location>
</feature>
<name>A0ABV8RLW0_9SPHN</name>
<dbReference type="RefSeq" id="WP_379536982.1">
    <property type="nucleotide sequence ID" value="NZ_JBHSDR010000003.1"/>
</dbReference>
<accession>A0ABV8RLW0</accession>
<dbReference type="Gene3D" id="3.40.1410.10">
    <property type="entry name" value="Chorismate lyase-like"/>
    <property type="match status" value="1"/>
</dbReference>
<proteinExistence type="predicted"/>
<sequence>MRLPPAYPWLLAAVPLAACAGPQARVEAFEQVLLSHDSATAALAQWCAARGLAEAHEITAAPLEGPPAAPPADLRALLEVGADEPLGYRHVGLRCGALTLSEAHNWYVPARLPESVNDLLADGHTPFGIAAAPTRYTRTRLPVRHGRDISCPADTILTHRGLLKAADGKPIALVIECYTSANIAD</sequence>